<name>A9BZ08_DELAS</name>
<keyword evidence="2" id="KW-1133">Transmembrane helix</keyword>
<evidence type="ECO:0000256" key="2">
    <source>
        <dbReference type="SAM" id="Phobius"/>
    </source>
</evidence>
<reference evidence="5" key="2">
    <citation type="submission" date="2007-11" db="EMBL/GenBank/DDBJ databases">
        <title>Complete sequence of Delftia acidovorans DSM 14801 / SPH-1.</title>
        <authorList>
            <person name="Copeland A."/>
            <person name="Lucas S."/>
            <person name="Lapidus A."/>
            <person name="Barry K."/>
            <person name="Glavina del Rio T."/>
            <person name="Dalin E."/>
            <person name="Tice H."/>
            <person name="Pitluck S."/>
            <person name="Lowry S."/>
            <person name="Clum A."/>
            <person name="Schmutz J."/>
            <person name="Larimer F."/>
            <person name="Land M."/>
            <person name="Hauser L."/>
            <person name="Kyrpides N."/>
            <person name="Kim E."/>
            <person name="Schleheck D."/>
            <person name="Richardson P."/>
        </authorList>
    </citation>
    <scope>NUCLEOTIDE SEQUENCE [LARGE SCALE GENOMIC DNA]</scope>
    <source>
        <strain evidence="5">DSM 14801 / SPH-1</strain>
    </source>
</reference>
<dbReference type="KEGG" id="dac:Daci_2263"/>
<feature type="transmembrane region" description="Helical" evidence="2">
    <location>
        <begin position="31"/>
        <end position="51"/>
    </location>
</feature>
<dbReference type="PANTHER" id="PTHR34220">
    <property type="entry name" value="SENSOR HISTIDINE KINASE YPDA"/>
    <property type="match status" value="1"/>
</dbReference>
<dbReference type="Gene3D" id="3.30.565.10">
    <property type="entry name" value="Histidine kinase-like ATPase, C-terminal domain"/>
    <property type="match status" value="1"/>
</dbReference>
<feature type="transmembrane region" description="Helical" evidence="2">
    <location>
        <begin position="134"/>
        <end position="157"/>
    </location>
</feature>
<dbReference type="GO" id="GO:0000155">
    <property type="term" value="F:phosphorelay sensor kinase activity"/>
    <property type="evidence" value="ECO:0007669"/>
    <property type="project" value="InterPro"/>
</dbReference>
<dbReference type="InterPro" id="IPR036890">
    <property type="entry name" value="HATPase_C_sf"/>
</dbReference>
<keyword evidence="5" id="KW-1185">Reference proteome</keyword>
<keyword evidence="4" id="KW-0808">Transferase</keyword>
<keyword evidence="2" id="KW-0472">Membrane</keyword>
<protein>
    <submittedName>
        <fullName evidence="4">Signal transduction histidine kinase, LytS</fullName>
    </submittedName>
</protein>
<evidence type="ECO:0000256" key="1">
    <source>
        <dbReference type="SAM" id="Coils"/>
    </source>
</evidence>
<feature type="domain" description="Signal transduction histidine kinase internal region" evidence="3">
    <location>
        <begin position="175"/>
        <end position="254"/>
    </location>
</feature>
<feature type="coiled-coil region" evidence="1">
    <location>
        <begin position="158"/>
        <end position="185"/>
    </location>
</feature>
<dbReference type="HOGENOM" id="CLU_020473_1_1_4"/>
<feature type="transmembrane region" description="Helical" evidence="2">
    <location>
        <begin position="57"/>
        <end position="75"/>
    </location>
</feature>
<dbReference type="AlphaFoldDB" id="A9BZ08"/>
<sequence>MGLPLLSMPDLASNAPSQRAAQGHIVERTTLLRHGIATTSACALIAAAFSLSNHGRWDVNLIYSLSIGLTSWLTIELGRWRLTRGQDIPWPGGWRGAALVVAGIVTGFVIGSLIGTAYRQWADPDASTALMHRLWIPLAVTIVASTVMSLAFFLLGYSRHLQMQAEQARRQAAEAKLTLLQAQLEPHMLFNTLANLRVLVASDPQRAQAMLDHLIAYLRATLGGSRNSEHALGEEFARLRDYLALMSIRMGPRLQYTLDLPEDLAQVPVPPLLLQPLVENCIRHGLEPKLEGGHIAVRARHTAGGQLELTVADNGMGLDSGAPALPGSRFGTAQLRERLASRYGDAAHFELAALPEGGTLARITLKCTP</sequence>
<keyword evidence="4" id="KW-0418">Kinase</keyword>
<keyword evidence="2" id="KW-0812">Transmembrane</keyword>
<dbReference type="GO" id="GO:0016020">
    <property type="term" value="C:membrane"/>
    <property type="evidence" value="ECO:0007669"/>
    <property type="project" value="InterPro"/>
</dbReference>
<dbReference type="EMBL" id="CP000884">
    <property type="protein sequence ID" value="ABX34903.1"/>
    <property type="molecule type" value="Genomic_DNA"/>
</dbReference>
<gene>
    <name evidence="4" type="ordered locus">Daci_2263</name>
</gene>
<keyword evidence="1" id="KW-0175">Coiled coil</keyword>
<dbReference type="InterPro" id="IPR010559">
    <property type="entry name" value="Sig_transdc_His_kin_internal"/>
</dbReference>
<organism evidence="4 5">
    <name type="scientific">Delftia acidovorans (strain DSM 14801 / SPH-1)</name>
    <dbReference type="NCBI Taxonomy" id="398578"/>
    <lineage>
        <taxon>Bacteria</taxon>
        <taxon>Pseudomonadati</taxon>
        <taxon>Pseudomonadota</taxon>
        <taxon>Betaproteobacteria</taxon>
        <taxon>Burkholderiales</taxon>
        <taxon>Comamonadaceae</taxon>
        <taxon>Delftia</taxon>
    </lineage>
</organism>
<dbReference type="SUPFAM" id="SSF55874">
    <property type="entry name" value="ATPase domain of HSP90 chaperone/DNA topoisomerase II/histidine kinase"/>
    <property type="match status" value="1"/>
</dbReference>
<evidence type="ECO:0000313" key="5">
    <source>
        <dbReference type="Proteomes" id="UP000000784"/>
    </source>
</evidence>
<dbReference type="InterPro" id="IPR050640">
    <property type="entry name" value="Bact_2-comp_sensor_kinase"/>
</dbReference>
<evidence type="ECO:0000259" key="3">
    <source>
        <dbReference type="Pfam" id="PF06580"/>
    </source>
</evidence>
<dbReference type="eggNOG" id="COG2972">
    <property type="taxonomic scope" value="Bacteria"/>
</dbReference>
<dbReference type="Proteomes" id="UP000000784">
    <property type="component" value="Chromosome"/>
</dbReference>
<dbReference type="STRING" id="398578.Daci_2263"/>
<reference evidence="4 5" key="1">
    <citation type="journal article" date="2004" name="Appl. Environ. Microbiol.">
        <title>Mineralization of individual congeners of linear alkylbenzenesulfonate by defined pairs of heterotrophic bacteria.</title>
        <authorList>
            <person name="Schleheck D."/>
            <person name="Knepper T.P."/>
            <person name="Fischer K."/>
            <person name="Cook A.M."/>
        </authorList>
    </citation>
    <scope>NUCLEOTIDE SEQUENCE [LARGE SCALE GENOMIC DNA]</scope>
    <source>
        <strain evidence="5">DSM 14801 / SPH-1</strain>
    </source>
</reference>
<dbReference type="PANTHER" id="PTHR34220:SF9">
    <property type="entry name" value="SIGNAL TRANSDUCTION HISTIDINE KINASE INTERNAL REGION DOMAIN-CONTAINING PROTEIN"/>
    <property type="match status" value="1"/>
</dbReference>
<evidence type="ECO:0000313" key="4">
    <source>
        <dbReference type="EMBL" id="ABX34903.1"/>
    </source>
</evidence>
<accession>A9BZ08</accession>
<feature type="transmembrane region" description="Helical" evidence="2">
    <location>
        <begin position="96"/>
        <end position="114"/>
    </location>
</feature>
<dbReference type="Pfam" id="PF06580">
    <property type="entry name" value="His_kinase"/>
    <property type="match status" value="1"/>
</dbReference>
<proteinExistence type="predicted"/>